<evidence type="ECO:0000313" key="3">
    <source>
        <dbReference type="Proteomes" id="UP000516230"/>
    </source>
</evidence>
<reference evidence="2 3" key="1">
    <citation type="submission" date="2020-08" db="EMBL/GenBank/DDBJ databases">
        <title>A novel species.</title>
        <authorList>
            <person name="Gao J."/>
        </authorList>
    </citation>
    <scope>NUCLEOTIDE SEQUENCE [LARGE SCALE GENOMIC DNA]</scope>
    <source>
        <strain evidence="2 3">CRPJ-33</strain>
    </source>
</reference>
<organism evidence="2 3">
    <name type="scientific">Streptomyces genisteinicus</name>
    <dbReference type="NCBI Taxonomy" id="2768068"/>
    <lineage>
        <taxon>Bacteria</taxon>
        <taxon>Bacillati</taxon>
        <taxon>Actinomycetota</taxon>
        <taxon>Actinomycetes</taxon>
        <taxon>Kitasatosporales</taxon>
        <taxon>Streptomycetaceae</taxon>
        <taxon>Streptomyces</taxon>
    </lineage>
</organism>
<dbReference type="CDD" id="cd00085">
    <property type="entry name" value="HNHc"/>
    <property type="match status" value="2"/>
</dbReference>
<dbReference type="AlphaFoldDB" id="A0A7H0HSI7"/>
<gene>
    <name evidence="2" type="ORF">IAG43_11565</name>
</gene>
<dbReference type="GO" id="GO:0004519">
    <property type="term" value="F:endonuclease activity"/>
    <property type="evidence" value="ECO:0007669"/>
    <property type="project" value="UniProtKB-KW"/>
</dbReference>
<proteinExistence type="predicted"/>
<protein>
    <submittedName>
        <fullName evidence="2">HNH endonuclease</fullName>
    </submittedName>
</protein>
<keyword evidence="2" id="KW-0540">Nuclease</keyword>
<keyword evidence="2" id="KW-0378">Hydrolase</keyword>
<keyword evidence="2" id="KW-0255">Endonuclease</keyword>
<dbReference type="KEGG" id="sgj:IAG43_11565"/>
<dbReference type="EMBL" id="CP060825">
    <property type="protein sequence ID" value="QNP63503.1"/>
    <property type="molecule type" value="Genomic_DNA"/>
</dbReference>
<dbReference type="SMART" id="SM00507">
    <property type="entry name" value="HNHc"/>
    <property type="match status" value="2"/>
</dbReference>
<feature type="domain" description="HNH nuclease" evidence="1">
    <location>
        <begin position="291"/>
        <end position="352"/>
    </location>
</feature>
<dbReference type="Pfam" id="PF13392">
    <property type="entry name" value="HNH_3"/>
    <property type="match status" value="1"/>
</dbReference>
<evidence type="ECO:0000313" key="2">
    <source>
        <dbReference type="EMBL" id="QNP63503.1"/>
    </source>
</evidence>
<name>A0A7H0HSI7_9ACTN</name>
<dbReference type="Proteomes" id="UP000516230">
    <property type="component" value="Chromosome"/>
</dbReference>
<sequence length="375" mass="41539">MGASRYPKEVLDTTARESRSMSEMMTRLGLDPGGATRKYLRARMIRLGVDTSHFEREGVRWTREVLTPVVAASTSMCEVLRRLGLDIVGGHHTHISRRVRALGLDTSHFGTPDRAGGTRRRSPSAALVVQPPDRSRRVPGERLRRAMTGEGVPDRCALCGTAPSWRDRPLTLEVDHVDGDWRNNRIENLRLLCPNCHAVTDTYRGRAKRPAPPGAAERLRAAVADSVTVAGALRLLDRPVSPRQRALFRDLVAEHGIDTSHFHRQVHRHRQPVATPLSGEEILVRHDRGRRTRTAVLRRALAATGVPELCAGCGTGPGWHGRRLVLEIDHVNGDRHDDRRENLRLLCPNCHAVTGTWCRGGSRKPVAAPRGAAVD</sequence>
<evidence type="ECO:0000259" key="1">
    <source>
        <dbReference type="SMART" id="SM00507"/>
    </source>
</evidence>
<keyword evidence="3" id="KW-1185">Reference proteome</keyword>
<feature type="domain" description="HNH nuclease" evidence="1">
    <location>
        <begin position="153"/>
        <end position="198"/>
    </location>
</feature>
<dbReference type="InterPro" id="IPR003615">
    <property type="entry name" value="HNH_nuc"/>
</dbReference>
<accession>A0A7H0HSI7</accession>